<sequence>MIRVNKQNKLTSDNIDLEKTFGKLKFIGSDGQQMETENGEYTGEVKARRYGLKCEAQDDILTVFLPKDREIDLPIMTEVKLESIKITPFTGVNDNNRPIVNYKIEAENIVPVSATSKPVEPDKTKPQK</sequence>
<dbReference type="InterPro" id="IPR038620">
    <property type="entry name" value="YdcP-like_sf"/>
</dbReference>
<evidence type="ECO:0000313" key="1">
    <source>
        <dbReference type="EMBL" id="STY44217.1"/>
    </source>
</evidence>
<gene>
    <name evidence="1" type="ORF">NCTC10815_01537</name>
</gene>
<dbReference type="EMBL" id="UGPG01000001">
    <property type="protein sequence ID" value="STY44217.1"/>
    <property type="molecule type" value="Genomic_DNA"/>
</dbReference>
<organism evidence="1 2">
    <name type="scientific">Listeria grayi</name>
    <name type="common">Listeria murrayi</name>
    <dbReference type="NCBI Taxonomy" id="1641"/>
    <lineage>
        <taxon>Bacteria</taxon>
        <taxon>Bacillati</taxon>
        <taxon>Bacillota</taxon>
        <taxon>Bacilli</taxon>
        <taxon>Bacillales</taxon>
        <taxon>Listeriaceae</taxon>
        <taxon>Listeria</taxon>
    </lineage>
</organism>
<dbReference type="RefSeq" id="WP_115345898.1">
    <property type="nucleotide sequence ID" value="NZ_UGPG01000001.1"/>
</dbReference>
<accession>A0A378MCZ0</accession>
<name>A0A378MCZ0_LISGR</name>
<dbReference type="AlphaFoldDB" id="A0A378MCZ0"/>
<dbReference type="InterPro" id="IPR010365">
    <property type="entry name" value="DUF961"/>
</dbReference>
<evidence type="ECO:0000313" key="2">
    <source>
        <dbReference type="Proteomes" id="UP000254879"/>
    </source>
</evidence>
<dbReference type="Gene3D" id="2.40.50.390">
    <property type="entry name" value="Conjugative transposon protein, DUF961"/>
    <property type="match status" value="1"/>
</dbReference>
<proteinExistence type="predicted"/>
<reference evidence="1 2" key="1">
    <citation type="submission" date="2018-06" db="EMBL/GenBank/DDBJ databases">
        <authorList>
            <consortium name="Pathogen Informatics"/>
            <person name="Doyle S."/>
        </authorList>
    </citation>
    <scope>NUCLEOTIDE SEQUENCE [LARGE SCALE GENOMIC DNA]</scope>
    <source>
        <strain evidence="2">NCTC 10815</strain>
    </source>
</reference>
<dbReference type="Proteomes" id="UP000254879">
    <property type="component" value="Unassembled WGS sequence"/>
</dbReference>
<dbReference type="Pfam" id="PF06125">
    <property type="entry name" value="DUF961"/>
    <property type="match status" value="1"/>
</dbReference>
<protein>
    <submittedName>
        <fullName evidence="1">Bacterial protein of uncharacterized function (DUF961)</fullName>
    </submittedName>
</protein>